<keyword evidence="5" id="KW-0964">Secreted</keyword>
<evidence type="ECO:0000256" key="4">
    <source>
        <dbReference type="ARBA" id="ARBA00011233"/>
    </source>
</evidence>
<evidence type="ECO:0000256" key="1">
    <source>
        <dbReference type="ARBA" id="ARBA00002219"/>
    </source>
</evidence>
<dbReference type="AlphaFoldDB" id="A0A3B3UD12"/>
<keyword evidence="6" id="KW-0479">Metal-binding</keyword>
<dbReference type="GO" id="GO:0042806">
    <property type="term" value="F:fucose binding"/>
    <property type="evidence" value="ECO:0007669"/>
    <property type="project" value="UniProtKB-ARBA"/>
</dbReference>
<evidence type="ECO:0000256" key="5">
    <source>
        <dbReference type="ARBA" id="ARBA00022525"/>
    </source>
</evidence>
<dbReference type="GeneTree" id="ENSGT01060000248575"/>
<proteinExistence type="inferred from homology"/>
<reference evidence="11" key="1">
    <citation type="submission" date="2025-08" db="UniProtKB">
        <authorList>
            <consortium name="Ensembl"/>
        </authorList>
    </citation>
    <scope>IDENTIFICATION</scope>
</reference>
<keyword evidence="8" id="KW-0106">Calcium</keyword>
<dbReference type="SMART" id="SM00607">
    <property type="entry name" value="FTP"/>
    <property type="match status" value="1"/>
</dbReference>
<evidence type="ECO:0000313" key="12">
    <source>
        <dbReference type="Proteomes" id="UP000261500"/>
    </source>
</evidence>
<protein>
    <recommendedName>
        <fullName evidence="10">Fucolectin tachylectin-4 pentraxin-1 domain-containing protein</fullName>
    </recommendedName>
</protein>
<comment type="similarity">
    <text evidence="3">Belongs to the fucolectin family.</text>
</comment>
<dbReference type="Gene3D" id="2.60.120.260">
    <property type="entry name" value="Galactose-binding domain-like"/>
    <property type="match status" value="1"/>
</dbReference>
<organism evidence="11 12">
    <name type="scientific">Poecilia latipinna</name>
    <name type="common">sailfin molly</name>
    <dbReference type="NCBI Taxonomy" id="48699"/>
    <lineage>
        <taxon>Eukaryota</taxon>
        <taxon>Metazoa</taxon>
        <taxon>Chordata</taxon>
        <taxon>Craniata</taxon>
        <taxon>Vertebrata</taxon>
        <taxon>Euteleostomi</taxon>
        <taxon>Actinopterygii</taxon>
        <taxon>Neopterygii</taxon>
        <taxon>Teleostei</taxon>
        <taxon>Neoteleostei</taxon>
        <taxon>Acanthomorphata</taxon>
        <taxon>Ovalentaria</taxon>
        <taxon>Atherinomorphae</taxon>
        <taxon>Cyprinodontiformes</taxon>
        <taxon>Poeciliidae</taxon>
        <taxon>Poeciliinae</taxon>
        <taxon>Poecilia</taxon>
    </lineage>
</organism>
<dbReference type="GO" id="GO:0005576">
    <property type="term" value="C:extracellular region"/>
    <property type="evidence" value="ECO:0007669"/>
    <property type="project" value="UniProtKB-SubCell"/>
</dbReference>
<evidence type="ECO:0000259" key="10">
    <source>
        <dbReference type="SMART" id="SM00607"/>
    </source>
</evidence>
<reference evidence="11" key="2">
    <citation type="submission" date="2025-09" db="UniProtKB">
        <authorList>
            <consortium name="Ensembl"/>
        </authorList>
    </citation>
    <scope>IDENTIFICATION</scope>
</reference>
<keyword evidence="12" id="KW-1185">Reference proteome</keyword>
<evidence type="ECO:0000256" key="6">
    <source>
        <dbReference type="ARBA" id="ARBA00022723"/>
    </source>
</evidence>
<dbReference type="InterPro" id="IPR006585">
    <property type="entry name" value="FTP1"/>
</dbReference>
<evidence type="ECO:0000313" key="11">
    <source>
        <dbReference type="Ensembl" id="ENSPLAP00000010549.1"/>
    </source>
</evidence>
<feature type="domain" description="Fucolectin tachylectin-4 pentraxin-1" evidence="10">
    <location>
        <begin position="1"/>
        <end position="86"/>
    </location>
</feature>
<accession>A0A3B3UD12</accession>
<dbReference type="GO" id="GO:0046872">
    <property type="term" value="F:metal ion binding"/>
    <property type="evidence" value="ECO:0007669"/>
    <property type="project" value="UniProtKB-KW"/>
</dbReference>
<dbReference type="Ensembl" id="ENSPLAT00000028853.1">
    <property type="protein sequence ID" value="ENSPLAP00000010549.1"/>
    <property type="gene ID" value="ENSPLAG00000000825.1"/>
</dbReference>
<comment type="subunit">
    <text evidence="4">Homotrimer.</text>
</comment>
<dbReference type="GO" id="GO:0001868">
    <property type="term" value="P:regulation of complement activation, lectin pathway"/>
    <property type="evidence" value="ECO:0007669"/>
    <property type="project" value="UniProtKB-ARBA"/>
</dbReference>
<dbReference type="InterPro" id="IPR051941">
    <property type="entry name" value="BG_Antigen-Binding_Lectin"/>
</dbReference>
<evidence type="ECO:0000256" key="8">
    <source>
        <dbReference type="ARBA" id="ARBA00022837"/>
    </source>
</evidence>
<sequence>MSNPWWRVDLLDSYVITQIIVTNRGDCCEERINGAEIRIGNSNQTSQTINITGGMEGLYVTVVIPGSKKILTLCEVEVYGFKLEIHLEDHLQDSFILILVSRSIWPRAE</sequence>
<evidence type="ECO:0000256" key="9">
    <source>
        <dbReference type="ARBA" id="ARBA00023157"/>
    </source>
</evidence>
<dbReference type="Pfam" id="PF22633">
    <property type="entry name" value="F5_F8_type_C_2"/>
    <property type="match status" value="1"/>
</dbReference>
<dbReference type="PANTHER" id="PTHR45713">
    <property type="entry name" value="FTP DOMAIN-CONTAINING PROTEIN"/>
    <property type="match status" value="1"/>
</dbReference>
<dbReference type="PANTHER" id="PTHR45713:SF8">
    <property type="entry name" value="SI:CH211-215K15.4"/>
    <property type="match status" value="1"/>
</dbReference>
<name>A0A3B3UD12_9TELE</name>
<comment type="function">
    <text evidence="1">Acts as a defensive agent. Recognizes blood group fucosylated oligosaccharides including A, B, H and Lewis B-type antigens. Does not recognize Lewis A antigen and has low affinity for monovalent haptens.</text>
</comment>
<evidence type="ECO:0000256" key="7">
    <source>
        <dbReference type="ARBA" id="ARBA00022734"/>
    </source>
</evidence>
<dbReference type="InterPro" id="IPR008979">
    <property type="entry name" value="Galactose-bd-like_sf"/>
</dbReference>
<dbReference type="STRING" id="48699.ENSPLAP00000010549"/>
<dbReference type="SUPFAM" id="SSF49785">
    <property type="entry name" value="Galactose-binding domain-like"/>
    <property type="match status" value="1"/>
</dbReference>
<evidence type="ECO:0000256" key="3">
    <source>
        <dbReference type="ARBA" id="ARBA00010147"/>
    </source>
</evidence>
<keyword evidence="9" id="KW-1015">Disulfide bond</keyword>
<dbReference type="Proteomes" id="UP000261500">
    <property type="component" value="Unplaced"/>
</dbReference>
<comment type="subcellular location">
    <subcellularLocation>
        <location evidence="2">Secreted</location>
    </subcellularLocation>
</comment>
<dbReference type="GO" id="GO:0010185">
    <property type="term" value="P:regulation of cellular defense response"/>
    <property type="evidence" value="ECO:0007669"/>
    <property type="project" value="UniProtKB-ARBA"/>
</dbReference>
<evidence type="ECO:0000256" key="2">
    <source>
        <dbReference type="ARBA" id="ARBA00004613"/>
    </source>
</evidence>
<keyword evidence="7" id="KW-0430">Lectin</keyword>